<reference evidence="6" key="1">
    <citation type="journal article" date="2015" name="MBio">
        <title>Genome-Resolved Metagenomic Analysis Reveals Roles for Candidate Phyla and Other Microbial Community Members in Biogeochemical Transformations in Oil Reservoirs.</title>
        <authorList>
            <person name="Hu P."/>
            <person name="Tom L."/>
            <person name="Singh A."/>
            <person name="Thomas B.C."/>
            <person name="Baker B.J."/>
            <person name="Piceno Y.M."/>
            <person name="Andersen G.L."/>
            <person name="Banfield J.F."/>
        </authorList>
    </citation>
    <scope>NUCLEOTIDE SEQUENCE [LARGE SCALE GENOMIC DNA]</scope>
</reference>
<accession>A0A101FGD0</accession>
<evidence type="ECO:0000259" key="4">
    <source>
        <dbReference type="Pfam" id="PF25137"/>
    </source>
</evidence>
<dbReference type="GO" id="GO:0004022">
    <property type="term" value="F:alcohol dehydrogenase (NAD+) activity"/>
    <property type="evidence" value="ECO:0007669"/>
    <property type="project" value="TreeGrafter"/>
</dbReference>
<evidence type="ECO:0000256" key="2">
    <source>
        <dbReference type="ARBA" id="ARBA00023002"/>
    </source>
</evidence>
<proteinExistence type="inferred from homology"/>
<dbReference type="SUPFAM" id="SSF56796">
    <property type="entry name" value="Dehydroquinate synthase-like"/>
    <property type="match status" value="1"/>
</dbReference>
<feature type="domain" description="Alcohol dehydrogenase iron-type/glycerol dehydrogenase GldA" evidence="3">
    <location>
        <begin position="20"/>
        <end position="192"/>
    </location>
</feature>
<dbReference type="InterPro" id="IPR001670">
    <property type="entry name" value="ADH_Fe/GldA"/>
</dbReference>
<keyword evidence="2" id="KW-0560">Oxidoreductase</keyword>
<dbReference type="PANTHER" id="PTHR11496">
    <property type="entry name" value="ALCOHOL DEHYDROGENASE"/>
    <property type="match status" value="1"/>
</dbReference>
<dbReference type="InterPro" id="IPR045910">
    <property type="entry name" value="AdhA-like"/>
</dbReference>
<evidence type="ECO:0000256" key="1">
    <source>
        <dbReference type="ARBA" id="ARBA00007358"/>
    </source>
</evidence>
<dbReference type="PANTHER" id="PTHR11496:SF102">
    <property type="entry name" value="ALCOHOL DEHYDROGENASE 4"/>
    <property type="match status" value="1"/>
</dbReference>
<dbReference type="InterPro" id="IPR056798">
    <property type="entry name" value="ADH_Fe_C"/>
</dbReference>
<dbReference type="PATRIC" id="fig|85874.4.peg.145"/>
<protein>
    <submittedName>
        <fullName evidence="5">1,3-propanediol dehydrogenase DhaT</fullName>
    </submittedName>
</protein>
<dbReference type="Gene3D" id="1.20.1090.10">
    <property type="entry name" value="Dehydroquinate synthase-like - alpha domain"/>
    <property type="match status" value="1"/>
</dbReference>
<dbReference type="GO" id="GO:0046872">
    <property type="term" value="F:metal ion binding"/>
    <property type="evidence" value="ECO:0007669"/>
    <property type="project" value="InterPro"/>
</dbReference>
<dbReference type="CDD" id="cd08186">
    <property type="entry name" value="Fe-ADH-like"/>
    <property type="match status" value="1"/>
</dbReference>
<dbReference type="EMBL" id="LGFO01000085">
    <property type="protein sequence ID" value="KUK36496.1"/>
    <property type="molecule type" value="Genomic_DNA"/>
</dbReference>
<feature type="domain" description="Fe-containing alcohol dehydrogenase-like C-terminal" evidence="4">
    <location>
        <begin position="205"/>
        <end position="399"/>
    </location>
</feature>
<comment type="caution">
    <text evidence="5">The sequence shown here is derived from an EMBL/GenBank/DDBJ whole genome shotgun (WGS) entry which is preliminary data.</text>
</comment>
<comment type="similarity">
    <text evidence="1">Belongs to the iron-containing alcohol dehydrogenase family.</text>
</comment>
<dbReference type="Gene3D" id="3.40.50.1970">
    <property type="match status" value="1"/>
</dbReference>
<dbReference type="Pfam" id="PF25137">
    <property type="entry name" value="ADH_Fe_C"/>
    <property type="match status" value="1"/>
</dbReference>
<dbReference type="FunFam" id="3.40.50.1970:FF:000003">
    <property type="entry name" value="Alcohol dehydrogenase, iron-containing"/>
    <property type="match status" value="1"/>
</dbReference>
<gene>
    <name evidence="5" type="ORF">XD66_0792</name>
</gene>
<evidence type="ECO:0000313" key="6">
    <source>
        <dbReference type="Proteomes" id="UP000053326"/>
    </source>
</evidence>
<name>A0A101FGD0_9THEO</name>
<evidence type="ECO:0000313" key="5">
    <source>
        <dbReference type="EMBL" id="KUK36496.1"/>
    </source>
</evidence>
<dbReference type="Pfam" id="PF00465">
    <property type="entry name" value="Fe-ADH"/>
    <property type="match status" value="1"/>
</dbReference>
<dbReference type="Proteomes" id="UP000053326">
    <property type="component" value="Unassembled WGS sequence"/>
</dbReference>
<dbReference type="AlphaFoldDB" id="A0A101FGD0"/>
<evidence type="ECO:0000259" key="3">
    <source>
        <dbReference type="Pfam" id="PF00465"/>
    </source>
</evidence>
<dbReference type="InterPro" id="IPR039697">
    <property type="entry name" value="Alcohol_dehydrogenase_Fe"/>
</dbReference>
<sequence length="405" mass="44158">MWETKMNINQVVEIRARTLCYFGVGALQKVNDICDWLKKEEIDKVLICTDKTVYKVTGVWDVLEPAMKKRGIAWTMFDEVVPNPTVDGIDTAVKMGKELGAGAVIGIGGGSPIDTCKSAAVLLHPENAQYNARDLYTFKFNAEKAVPIIAINTTHGTGTEVDRFAVASIPEKEYKPALAVDCIYPVFAIDDPAVMTGLPANQTRYTAVDAVNHVNEAATSLVTSPYTVLMAKETVRLIARYLPQAVAHPDDLTARYYLLYASMIAGIGFDNGLLHFTHAMEHPLSAVKPDLPHGLGLAMLLPAVIKHTYPAVPEILAAIYEPIVPGLQGVPGEAEECAVGVEHWLFNVGVTEKLEDMGYTEKDIDKLVHLAFNTPSLGLLLSMAPIKADERVVRAIFEDSMKPLA</sequence>
<organism evidence="5 6">
    <name type="scientific">Thermacetogenium phaeum</name>
    <dbReference type="NCBI Taxonomy" id="85874"/>
    <lineage>
        <taxon>Bacteria</taxon>
        <taxon>Bacillati</taxon>
        <taxon>Bacillota</taxon>
        <taxon>Clostridia</taxon>
        <taxon>Thermoanaerobacterales</taxon>
        <taxon>Thermoanaerobacteraceae</taxon>
        <taxon>Thermacetogenium</taxon>
    </lineage>
</organism>